<organism evidence="8 9">
    <name type="scientific">Fusarium sarcochroum</name>
    <dbReference type="NCBI Taxonomy" id="1208366"/>
    <lineage>
        <taxon>Eukaryota</taxon>
        <taxon>Fungi</taxon>
        <taxon>Dikarya</taxon>
        <taxon>Ascomycota</taxon>
        <taxon>Pezizomycotina</taxon>
        <taxon>Sordariomycetes</taxon>
        <taxon>Hypocreomycetidae</taxon>
        <taxon>Hypocreales</taxon>
        <taxon>Nectriaceae</taxon>
        <taxon>Fusarium</taxon>
        <taxon>Fusarium lateritium species complex</taxon>
    </lineage>
</organism>
<dbReference type="PROSITE" id="PS51147">
    <property type="entry name" value="PFTA"/>
    <property type="match status" value="4"/>
</dbReference>
<comment type="function">
    <text evidence="6">Catalyzes the transfer of a geranyl-geranyl moiety from geranyl-geranyl pyrophosphate to cysteines occuring in specific C-terminal amino acid sequences.</text>
</comment>
<evidence type="ECO:0000256" key="6">
    <source>
        <dbReference type="RuleBase" id="RU367120"/>
    </source>
</evidence>
<keyword evidence="3 6" id="KW-0808">Transferase</keyword>
<dbReference type="Pfam" id="PF01239">
    <property type="entry name" value="PPTA"/>
    <property type="match status" value="5"/>
</dbReference>
<dbReference type="OrthoDB" id="1658at2759"/>
<dbReference type="Proteomes" id="UP000622797">
    <property type="component" value="Unassembled WGS sequence"/>
</dbReference>
<evidence type="ECO:0000313" key="9">
    <source>
        <dbReference type="Proteomes" id="UP000622797"/>
    </source>
</evidence>
<reference evidence="8" key="2">
    <citation type="submission" date="2020-05" db="EMBL/GenBank/DDBJ databases">
        <authorList>
            <person name="Kim H.-S."/>
            <person name="Proctor R.H."/>
            <person name="Brown D.W."/>
        </authorList>
    </citation>
    <scope>NUCLEOTIDE SEQUENCE</scope>
    <source>
        <strain evidence="8">NRRL 20472</strain>
    </source>
</reference>
<feature type="region of interest" description="Disordered" evidence="7">
    <location>
        <begin position="1"/>
        <end position="25"/>
    </location>
</feature>
<gene>
    <name evidence="8" type="ORF">FSARC_10138</name>
</gene>
<comment type="caution">
    <text evidence="8">The sequence shown here is derived from an EMBL/GenBank/DDBJ whole genome shotgun (WGS) entry which is preliminary data.</text>
</comment>
<evidence type="ECO:0000256" key="5">
    <source>
        <dbReference type="ARBA" id="ARBA00047658"/>
    </source>
</evidence>
<evidence type="ECO:0000256" key="1">
    <source>
        <dbReference type="ARBA" id="ARBA00006734"/>
    </source>
</evidence>
<sequence length="400" mass="46438">MTSHGIARTARSRTEEQRKQDLEKIQKYRSLEDDIREKISDNNYGPETFQLTSKLLRLNPEYYTIWNARRRCLISGLLSKPSDGSPPSKESQNSSATDTHTASSDVSSPSSSTETPPRPDPPTAGKTGTTTDSDADAEVIRAELGFTVPLLLEFPKCYWIWNYRLWTLDRAIERLDVSLARRIWEEELGLVSKMLTKDRRNFHAWGYRRHVVAQLESPVLNGQSLVEPEFQYTTKKIHEDLSNFSAWHNRSQLIIRLLDERKSDDESRKEFLDKELELVRDALNVGPEDQSLWYYHQFLVLNLADPTSKRQIAPVLTLEERKSYIDREVTDIKDLLEDYDDIKWIYQALIEYAIAQRQLTGQPFESESQSDVTSWLENLRKLDPKRNGRWSDLEKELGPS</sequence>
<name>A0A8H4X5D4_9HYPO</name>
<accession>A0A8H4X5D4</accession>
<evidence type="ECO:0000256" key="7">
    <source>
        <dbReference type="SAM" id="MobiDB-lite"/>
    </source>
</evidence>
<dbReference type="PANTHER" id="PTHR11129">
    <property type="entry name" value="PROTEIN FARNESYLTRANSFERASE ALPHA SUBUNIT/RAB GERANYLGERANYL TRANSFERASE ALPHA SUBUNIT"/>
    <property type="match status" value="1"/>
</dbReference>
<dbReference type="InterPro" id="IPR002088">
    <property type="entry name" value="Prenyl_trans_a"/>
</dbReference>
<evidence type="ECO:0000313" key="8">
    <source>
        <dbReference type="EMBL" id="KAF4961609.1"/>
    </source>
</evidence>
<feature type="compositionally biased region" description="Basic and acidic residues" evidence="7">
    <location>
        <begin position="12"/>
        <end position="25"/>
    </location>
</feature>
<dbReference type="PANTHER" id="PTHR11129:SF2">
    <property type="entry name" value="GERANYLGERANYL TRANSFERASE TYPE-2 SUBUNIT ALPHA"/>
    <property type="match status" value="1"/>
</dbReference>
<keyword evidence="4" id="KW-0677">Repeat</keyword>
<dbReference type="GO" id="GO:0004663">
    <property type="term" value="F:Rab geranylgeranyltransferase activity"/>
    <property type="evidence" value="ECO:0007669"/>
    <property type="project" value="UniProtKB-UniRule"/>
</dbReference>
<reference evidence="8" key="1">
    <citation type="journal article" date="2020" name="BMC Genomics">
        <title>Correction to: Identification and distribution of gene clusters required for synthesis of sphingolipid metabolism inhibitors in diverse species of the filamentous fungus Fusarium.</title>
        <authorList>
            <person name="Kim H.S."/>
            <person name="Lohmar J.M."/>
            <person name="Busman M."/>
            <person name="Brown D.W."/>
            <person name="Naumann T.A."/>
            <person name="Divon H.H."/>
            <person name="Lysoe E."/>
            <person name="Uhlig S."/>
            <person name="Proctor R.H."/>
        </authorList>
    </citation>
    <scope>NUCLEOTIDE SEQUENCE</scope>
    <source>
        <strain evidence="8">NRRL 20472</strain>
    </source>
</reference>
<protein>
    <recommendedName>
        <fullName evidence="6">Geranylgeranyl transferase type-2 subunit alpha</fullName>
        <ecNumber evidence="6">2.5.1.60</ecNumber>
    </recommendedName>
    <alternativeName>
        <fullName evidence="6">Geranylgeranyl transferase type II subunit alpha</fullName>
    </alternativeName>
</protein>
<evidence type="ECO:0000256" key="4">
    <source>
        <dbReference type="ARBA" id="ARBA00022737"/>
    </source>
</evidence>
<evidence type="ECO:0000256" key="2">
    <source>
        <dbReference type="ARBA" id="ARBA00022602"/>
    </source>
</evidence>
<feature type="compositionally biased region" description="Low complexity" evidence="7">
    <location>
        <begin position="94"/>
        <end position="115"/>
    </location>
</feature>
<dbReference type="GO" id="GO:0005968">
    <property type="term" value="C:Rab-protein geranylgeranyltransferase complex"/>
    <property type="evidence" value="ECO:0007669"/>
    <property type="project" value="TreeGrafter"/>
</dbReference>
<keyword evidence="2 6" id="KW-0637">Prenyltransferase</keyword>
<proteinExistence type="inferred from homology"/>
<dbReference type="EMBL" id="JABEXW010000605">
    <property type="protein sequence ID" value="KAF4961609.1"/>
    <property type="molecule type" value="Genomic_DNA"/>
</dbReference>
<comment type="catalytic activity">
    <reaction evidence="5 6">
        <text>geranylgeranyl diphosphate + L-cysteinyl-[protein] = S-geranylgeranyl-L-cysteinyl-[protein] + diphosphate</text>
        <dbReference type="Rhea" id="RHEA:21240"/>
        <dbReference type="Rhea" id="RHEA-COMP:10131"/>
        <dbReference type="Rhea" id="RHEA-COMP:11537"/>
        <dbReference type="ChEBI" id="CHEBI:29950"/>
        <dbReference type="ChEBI" id="CHEBI:33019"/>
        <dbReference type="ChEBI" id="CHEBI:57533"/>
        <dbReference type="ChEBI" id="CHEBI:86021"/>
        <dbReference type="EC" id="2.5.1.60"/>
    </reaction>
</comment>
<comment type="similarity">
    <text evidence="1 6">Belongs to the protein prenyltransferase subunit alpha family.</text>
</comment>
<dbReference type="EC" id="2.5.1.60" evidence="6"/>
<dbReference type="SUPFAM" id="SSF48439">
    <property type="entry name" value="Protein prenylyltransferase"/>
    <property type="match status" value="1"/>
</dbReference>
<dbReference type="AlphaFoldDB" id="A0A8H4X5D4"/>
<keyword evidence="9" id="KW-1185">Reference proteome</keyword>
<dbReference type="GO" id="GO:0097354">
    <property type="term" value="P:prenylation"/>
    <property type="evidence" value="ECO:0007669"/>
    <property type="project" value="UniProtKB-UniRule"/>
</dbReference>
<dbReference type="Gene3D" id="1.25.40.120">
    <property type="entry name" value="Protein prenylyltransferase"/>
    <property type="match status" value="2"/>
</dbReference>
<feature type="region of interest" description="Disordered" evidence="7">
    <location>
        <begin position="79"/>
        <end position="132"/>
    </location>
</feature>
<evidence type="ECO:0000256" key="3">
    <source>
        <dbReference type="ARBA" id="ARBA00022679"/>
    </source>
</evidence>